<organism evidence="1">
    <name type="scientific">Arundo donax</name>
    <name type="common">Giant reed</name>
    <name type="synonym">Donax arundinaceus</name>
    <dbReference type="NCBI Taxonomy" id="35708"/>
    <lineage>
        <taxon>Eukaryota</taxon>
        <taxon>Viridiplantae</taxon>
        <taxon>Streptophyta</taxon>
        <taxon>Embryophyta</taxon>
        <taxon>Tracheophyta</taxon>
        <taxon>Spermatophyta</taxon>
        <taxon>Magnoliopsida</taxon>
        <taxon>Liliopsida</taxon>
        <taxon>Poales</taxon>
        <taxon>Poaceae</taxon>
        <taxon>PACMAD clade</taxon>
        <taxon>Arundinoideae</taxon>
        <taxon>Arundineae</taxon>
        <taxon>Arundo</taxon>
    </lineage>
</organism>
<dbReference type="EMBL" id="GBRH01171372">
    <property type="protein sequence ID" value="JAE26524.1"/>
    <property type="molecule type" value="Transcribed_RNA"/>
</dbReference>
<dbReference type="AlphaFoldDB" id="A0A0A9GSP4"/>
<reference evidence="1" key="2">
    <citation type="journal article" date="2015" name="Data Brief">
        <title>Shoot transcriptome of the giant reed, Arundo donax.</title>
        <authorList>
            <person name="Barrero R.A."/>
            <person name="Guerrero F.D."/>
            <person name="Moolhuijzen P."/>
            <person name="Goolsby J.A."/>
            <person name="Tidwell J."/>
            <person name="Bellgard S.E."/>
            <person name="Bellgard M.I."/>
        </authorList>
    </citation>
    <scope>NUCLEOTIDE SEQUENCE</scope>
    <source>
        <tissue evidence="1">Shoot tissue taken approximately 20 cm above the soil surface</tissue>
    </source>
</reference>
<name>A0A0A9GSP4_ARUDO</name>
<sequence>MPWTAAVTEMRATGVRMRMTMMMMLLPLNQRAREMSVLGAGGKQWLGGMEGTMVRQDGERLAPWLPVAMMTEVGVVMCSSQTQKDQEMVVMIKHGREVGVEVQGSVPAGDGMP</sequence>
<reference evidence="1" key="1">
    <citation type="submission" date="2014-09" db="EMBL/GenBank/DDBJ databases">
        <authorList>
            <person name="Magalhaes I.L.F."/>
            <person name="Oliveira U."/>
            <person name="Santos F.R."/>
            <person name="Vidigal T.H.D.A."/>
            <person name="Brescovit A.D."/>
            <person name="Santos A.J."/>
        </authorList>
    </citation>
    <scope>NUCLEOTIDE SEQUENCE</scope>
    <source>
        <tissue evidence="1">Shoot tissue taken approximately 20 cm above the soil surface</tissue>
    </source>
</reference>
<evidence type="ECO:0000313" key="1">
    <source>
        <dbReference type="EMBL" id="JAE26524.1"/>
    </source>
</evidence>
<accession>A0A0A9GSP4</accession>
<proteinExistence type="predicted"/>
<protein>
    <submittedName>
        <fullName evidence="1">Uncharacterized protein</fullName>
    </submittedName>
</protein>